<dbReference type="GO" id="GO:0016874">
    <property type="term" value="F:ligase activity"/>
    <property type="evidence" value="ECO:0007669"/>
    <property type="project" value="UniProtKB-KW"/>
</dbReference>
<keyword evidence="1" id="KW-0067">ATP-binding</keyword>
<feature type="domain" description="ATP-grasp" evidence="2">
    <location>
        <begin position="130"/>
        <end position="325"/>
    </location>
</feature>
<gene>
    <name evidence="3" type="ORF">GQE99_05640</name>
</gene>
<keyword evidence="3" id="KW-0436">Ligase</keyword>
<dbReference type="GO" id="GO:0046872">
    <property type="term" value="F:metal ion binding"/>
    <property type="evidence" value="ECO:0007669"/>
    <property type="project" value="InterPro"/>
</dbReference>
<name>A0A845M2D0_9RHOB</name>
<dbReference type="AlphaFoldDB" id="A0A845M2D0"/>
<dbReference type="PROSITE" id="PS50975">
    <property type="entry name" value="ATP_GRASP"/>
    <property type="match status" value="1"/>
</dbReference>
<evidence type="ECO:0000259" key="2">
    <source>
        <dbReference type="PROSITE" id="PS50975"/>
    </source>
</evidence>
<organism evidence="3 4">
    <name type="scientific">Maritimibacter harenae</name>
    <dbReference type="NCBI Taxonomy" id="2606218"/>
    <lineage>
        <taxon>Bacteria</taxon>
        <taxon>Pseudomonadati</taxon>
        <taxon>Pseudomonadota</taxon>
        <taxon>Alphaproteobacteria</taxon>
        <taxon>Rhodobacterales</taxon>
        <taxon>Roseobacteraceae</taxon>
        <taxon>Maritimibacter</taxon>
    </lineage>
</organism>
<proteinExistence type="predicted"/>
<dbReference type="GO" id="GO:0005524">
    <property type="term" value="F:ATP binding"/>
    <property type="evidence" value="ECO:0007669"/>
    <property type="project" value="UniProtKB-UniRule"/>
</dbReference>
<sequence>MKAATMTPAIDTSIPVLLLGGEANALEVARHFGRHGIDVRISGPTGTWGMSSRHCTEAFPVPDGTDPAAFWHDLLFGPDAARFAGHVIFAMSDAAIEFVLAHEARLRARYRLERFDGDLRRAMLDKRETLRLAGDVGVPAPAFWSVDTIADVDALDGKLRFPVMVKPIHSHLFVQAFGQKLFIVEEGHDRLREAAARALDAGVEIQVVEMIPGPDNLLTSYYTYIDDHGAALFHFTKRVERRYPVNSGGGTYHEAIWLPETAEMGLKYLRGIGWKGLANIEFKRDTRDGKLKVIEVNTRFTAAHRLIVRSGAPMDLVAYCDVTGQPAPVFTSYRQNMRLWLPLRDLKAFLQLRARGELSLAGWLRSLPIRRTMGSVASLSDPIPGVLRMRATLKAKTGLGRG</sequence>
<reference evidence="3 4" key="1">
    <citation type="submission" date="2019-12" db="EMBL/GenBank/DDBJ databases">
        <title>Maritimibacter sp. nov. sp. isolated from sea sand.</title>
        <authorList>
            <person name="Kim J."/>
            <person name="Jeong S.E."/>
            <person name="Jung H.S."/>
            <person name="Jeon C.O."/>
        </authorList>
    </citation>
    <scope>NUCLEOTIDE SEQUENCE [LARGE SCALE GENOMIC DNA]</scope>
    <source>
        <strain evidence="3 4">DP07</strain>
    </source>
</reference>
<dbReference type="Gene3D" id="3.30.470.20">
    <property type="entry name" value="ATP-grasp fold, B domain"/>
    <property type="match status" value="1"/>
</dbReference>
<dbReference type="EMBL" id="WTUX01000010">
    <property type="protein sequence ID" value="MZR12498.1"/>
    <property type="molecule type" value="Genomic_DNA"/>
</dbReference>
<dbReference type="SUPFAM" id="SSF56059">
    <property type="entry name" value="Glutathione synthetase ATP-binding domain-like"/>
    <property type="match status" value="1"/>
</dbReference>
<keyword evidence="1" id="KW-0547">Nucleotide-binding</keyword>
<accession>A0A845M2D0</accession>
<keyword evidence="4" id="KW-1185">Reference proteome</keyword>
<evidence type="ECO:0000313" key="3">
    <source>
        <dbReference type="EMBL" id="MZR12498.1"/>
    </source>
</evidence>
<dbReference type="Proteomes" id="UP000467322">
    <property type="component" value="Unassembled WGS sequence"/>
</dbReference>
<evidence type="ECO:0000256" key="1">
    <source>
        <dbReference type="PROSITE-ProRule" id="PRU00409"/>
    </source>
</evidence>
<dbReference type="RefSeq" id="WP_161350616.1">
    <property type="nucleotide sequence ID" value="NZ_WTUX01000010.1"/>
</dbReference>
<comment type="caution">
    <text evidence="3">The sequence shown here is derived from an EMBL/GenBank/DDBJ whole genome shotgun (WGS) entry which is preliminary data.</text>
</comment>
<evidence type="ECO:0000313" key="4">
    <source>
        <dbReference type="Proteomes" id="UP000467322"/>
    </source>
</evidence>
<protein>
    <submittedName>
        <fullName evidence="3">Carboxylate--amine ligase</fullName>
    </submittedName>
</protein>
<dbReference type="InterPro" id="IPR011761">
    <property type="entry name" value="ATP-grasp"/>
</dbReference>